<reference evidence="10 11" key="1">
    <citation type="submission" date="2023-12" db="EMBL/GenBank/DDBJ databases">
        <title>30 novel species of actinomycetes from the DSMZ collection.</title>
        <authorList>
            <person name="Nouioui I."/>
        </authorList>
    </citation>
    <scope>NUCLEOTIDE SEQUENCE [LARGE SCALE GENOMIC DNA]</scope>
    <source>
        <strain evidence="10 11">DSM 41528</strain>
    </source>
</reference>
<feature type="domain" description="ABC transporter" evidence="9">
    <location>
        <begin position="275"/>
        <end position="540"/>
    </location>
</feature>
<dbReference type="PROSITE" id="PS00211">
    <property type="entry name" value="ABC_TRANSPORTER_1"/>
    <property type="match status" value="1"/>
</dbReference>
<dbReference type="Pfam" id="PF00005">
    <property type="entry name" value="ABC_tran"/>
    <property type="match status" value="2"/>
</dbReference>
<evidence type="ECO:0000256" key="8">
    <source>
        <dbReference type="ARBA" id="ARBA00023136"/>
    </source>
</evidence>
<dbReference type="CDD" id="cd03215">
    <property type="entry name" value="ABC_Carb_Monos_II"/>
    <property type="match status" value="1"/>
</dbReference>
<name>A0ABU7NJZ6_9ACTN</name>
<accession>A0ABU7NJZ6</accession>
<dbReference type="GO" id="GO:0005524">
    <property type="term" value="F:ATP binding"/>
    <property type="evidence" value="ECO:0007669"/>
    <property type="project" value="UniProtKB-KW"/>
</dbReference>
<proteinExistence type="predicted"/>
<keyword evidence="5" id="KW-0547">Nucleotide-binding</keyword>
<dbReference type="NCBIfam" id="NF040905">
    <property type="entry name" value="GguA"/>
    <property type="match status" value="1"/>
</dbReference>
<dbReference type="PANTHER" id="PTHR43790">
    <property type="entry name" value="CARBOHYDRATE TRANSPORT ATP-BINDING PROTEIN MG119-RELATED"/>
    <property type="match status" value="1"/>
</dbReference>
<evidence type="ECO:0000256" key="6">
    <source>
        <dbReference type="ARBA" id="ARBA00022840"/>
    </source>
</evidence>
<dbReference type="PROSITE" id="PS50893">
    <property type="entry name" value="ABC_TRANSPORTER_2"/>
    <property type="match status" value="2"/>
</dbReference>
<dbReference type="InterPro" id="IPR003439">
    <property type="entry name" value="ABC_transporter-like_ATP-bd"/>
</dbReference>
<organism evidence="10 11">
    <name type="scientific">Streptomyces bugieae</name>
    <dbReference type="NCBI Taxonomy" id="3098223"/>
    <lineage>
        <taxon>Bacteria</taxon>
        <taxon>Bacillati</taxon>
        <taxon>Actinomycetota</taxon>
        <taxon>Actinomycetes</taxon>
        <taxon>Kitasatosporales</taxon>
        <taxon>Streptomycetaceae</taxon>
        <taxon>Streptomyces</taxon>
    </lineage>
</organism>
<evidence type="ECO:0000256" key="2">
    <source>
        <dbReference type="ARBA" id="ARBA00022475"/>
    </source>
</evidence>
<dbReference type="Proteomes" id="UP001307760">
    <property type="component" value="Unassembled WGS sequence"/>
</dbReference>
<keyword evidence="11" id="KW-1185">Reference proteome</keyword>
<evidence type="ECO:0000256" key="3">
    <source>
        <dbReference type="ARBA" id="ARBA00022597"/>
    </source>
</evidence>
<dbReference type="InterPro" id="IPR050107">
    <property type="entry name" value="ABC_carbohydrate_import_ATPase"/>
</dbReference>
<keyword evidence="2" id="KW-1003">Cell membrane</keyword>
<keyword evidence="4" id="KW-0677">Repeat</keyword>
<keyword evidence="6 10" id="KW-0067">ATP-binding</keyword>
<dbReference type="Gene3D" id="3.40.50.300">
    <property type="entry name" value="P-loop containing nucleotide triphosphate hydrolases"/>
    <property type="match status" value="2"/>
</dbReference>
<evidence type="ECO:0000256" key="1">
    <source>
        <dbReference type="ARBA" id="ARBA00022448"/>
    </source>
</evidence>
<dbReference type="InterPro" id="IPR053466">
    <property type="entry name" value="L-arabinose_ABC_transporter"/>
</dbReference>
<dbReference type="PANTHER" id="PTHR43790:SF1">
    <property type="entry name" value="XYLOSE IMPORT ATP-BINDING PROTEIN XYLG"/>
    <property type="match status" value="1"/>
</dbReference>
<keyword evidence="3" id="KW-0762">Sugar transport</keyword>
<dbReference type="CDD" id="cd03216">
    <property type="entry name" value="ABC_Carb_Monos_I"/>
    <property type="match status" value="1"/>
</dbReference>
<dbReference type="InterPro" id="IPR017871">
    <property type="entry name" value="ABC_transporter-like_CS"/>
</dbReference>
<comment type="caution">
    <text evidence="10">The sequence shown here is derived from an EMBL/GenBank/DDBJ whole genome shotgun (WGS) entry which is preliminary data.</text>
</comment>
<dbReference type="SMART" id="SM00382">
    <property type="entry name" value="AAA"/>
    <property type="match status" value="2"/>
</dbReference>
<dbReference type="RefSeq" id="WP_330820996.1">
    <property type="nucleotide sequence ID" value="NZ_JAZBJP010000002.1"/>
</dbReference>
<evidence type="ECO:0000313" key="11">
    <source>
        <dbReference type="Proteomes" id="UP001307760"/>
    </source>
</evidence>
<sequence length="546" mass="59667">MTRPAGEPGPVAGQPRPVLEMRAITKTFSGVTALSDVHLAVRPGEIHAVCGENGAGKSTLMKVLSGVHPHGSYEGEVRFEGEPVAFKDIRAGERHGIVIIHQELALVPQLSIAENIFLGNERRSARGTVDWNGTYREAIRLLARVGLREKPQTPVSELGVGRQQLVEIAKALSKEVKLLILDEPTAALNDQDSAHLLELLLQLRDQGVAGIVISHKLNEIRAIADSVTILRDGRTVETLTVRHSPSAAPELSEERLIRGMVGRDLDHRFPDRTPYRGEDAGRIALAVDGWTVRHPADHRRTVVDGVSLTVRRGEIVGIAGLMGAGRTELAMSVFGRSYGQYVAGTVAVGGREVDTRTVPAAIAAGLAYVTEDRKRYGLNLLDTVQRNISLASLPGMRRSDAGRRNGVRGFVDEHRERRIAEHYRTSLNIKTPTVAERVGRLSGGNQQKVVLSRWIHTDPQVLILDEPTRGIDVGAKYEIYTVIDALAARGKAVLLLSSELPELLGMCDRIYTMAEGRLTGEVTRAEATQEVLMRHMTLRQMTENGS</sequence>
<gene>
    <name evidence="10" type="primary">mmsA</name>
    <name evidence="10" type="ORF">V2J85_07495</name>
</gene>
<keyword evidence="8" id="KW-0472">Membrane</keyword>
<evidence type="ECO:0000313" key="10">
    <source>
        <dbReference type="EMBL" id="MEE4419196.1"/>
    </source>
</evidence>
<keyword evidence="1" id="KW-0813">Transport</keyword>
<evidence type="ECO:0000259" key="9">
    <source>
        <dbReference type="PROSITE" id="PS50893"/>
    </source>
</evidence>
<dbReference type="InterPro" id="IPR003593">
    <property type="entry name" value="AAA+_ATPase"/>
</dbReference>
<evidence type="ECO:0000256" key="4">
    <source>
        <dbReference type="ARBA" id="ARBA00022737"/>
    </source>
</evidence>
<dbReference type="InterPro" id="IPR027417">
    <property type="entry name" value="P-loop_NTPase"/>
</dbReference>
<dbReference type="SUPFAM" id="SSF52540">
    <property type="entry name" value="P-loop containing nucleoside triphosphate hydrolases"/>
    <property type="match status" value="2"/>
</dbReference>
<keyword evidence="7" id="KW-1278">Translocase</keyword>
<evidence type="ECO:0000256" key="5">
    <source>
        <dbReference type="ARBA" id="ARBA00022741"/>
    </source>
</evidence>
<protein>
    <submittedName>
        <fullName evidence="10">Multiple monosaccharide ABC transporter ATP-binding protein</fullName>
    </submittedName>
</protein>
<evidence type="ECO:0000256" key="7">
    <source>
        <dbReference type="ARBA" id="ARBA00022967"/>
    </source>
</evidence>
<dbReference type="EMBL" id="JAZBJP010000002">
    <property type="protein sequence ID" value="MEE4419196.1"/>
    <property type="molecule type" value="Genomic_DNA"/>
</dbReference>
<feature type="domain" description="ABC transporter" evidence="9">
    <location>
        <begin position="19"/>
        <end position="257"/>
    </location>
</feature>